<dbReference type="GO" id="GO:0005634">
    <property type="term" value="C:nucleus"/>
    <property type="evidence" value="ECO:0007669"/>
    <property type="project" value="UniProtKB-SubCell"/>
</dbReference>
<reference evidence="7 8" key="1">
    <citation type="submission" date="2016-08" db="EMBL/GenBank/DDBJ databases">
        <title>A Parts List for Fungal Cellulosomes Revealed by Comparative Genomics.</title>
        <authorList>
            <consortium name="DOE Joint Genome Institute"/>
            <person name="Haitjema C.H."/>
            <person name="Gilmore S.P."/>
            <person name="Henske J.K."/>
            <person name="Solomon K.V."/>
            <person name="De Groot R."/>
            <person name="Kuo A."/>
            <person name="Mondo S.J."/>
            <person name="Salamov A.A."/>
            <person name="Labutti K."/>
            <person name="Zhao Z."/>
            <person name="Chiniquy J."/>
            <person name="Barry K."/>
            <person name="Brewer H.M."/>
            <person name="Purvine S.O."/>
            <person name="Wright A.T."/>
            <person name="Boxma B."/>
            <person name="Van Alen T."/>
            <person name="Hackstein J.H."/>
            <person name="Baker S.E."/>
            <person name="Grigoriev I.V."/>
            <person name="O'Malley M.A."/>
        </authorList>
    </citation>
    <scope>NUCLEOTIDE SEQUENCE [LARGE SCALE GENOMIC DNA]</scope>
    <source>
        <strain evidence="7 8">S4</strain>
    </source>
</reference>
<comment type="similarity">
    <text evidence="2">Belongs to the RIX1/PELP1 family.</text>
</comment>
<comment type="caution">
    <text evidence="7">The sequence shown here is derived from an EMBL/GenBank/DDBJ whole genome shotgun (WGS) entry which is preliminary data.</text>
</comment>
<gene>
    <name evidence="7" type="ORF">BCR32DRAFT_289772</name>
</gene>
<proteinExistence type="inferred from homology"/>
<keyword evidence="8" id="KW-1185">Reference proteome</keyword>
<name>A0A1Y1XM89_9FUNG</name>
<dbReference type="PANTHER" id="PTHR34105">
    <property type="entry name" value="PROLINE-, GLUTAMIC ACID- AND LEUCINE-RICH PROTEIN 1"/>
    <property type="match status" value="1"/>
</dbReference>
<feature type="compositionally biased region" description="Polar residues" evidence="5">
    <location>
        <begin position="689"/>
        <end position="699"/>
    </location>
</feature>
<dbReference type="AlphaFoldDB" id="A0A1Y1XM89"/>
<evidence type="ECO:0000256" key="4">
    <source>
        <dbReference type="ARBA" id="ARBA00023242"/>
    </source>
</evidence>
<dbReference type="GO" id="GO:0006364">
    <property type="term" value="P:rRNA processing"/>
    <property type="evidence" value="ECO:0007669"/>
    <property type="project" value="TreeGrafter"/>
</dbReference>
<sequence>MEENSLLIFNYIFNNNDSNWDKDIIYTLNFLYNTNIFKTSNLKSLQPWLIKINSLIRTGSINEKIGAFKLSELISDNSDILFTKNCNMWINGMIPLLNKPEFEQHRATLINILLKYLQKSKELQVEKLTLSLNNQVSKILGIIVNMMEKDPKNLISMAYLQKRCMELFPFSISSLKNKIESNILTYLQGSYSLDAKITKNAIELLISYNIALSKVEKRNNIDNFISKILGTLHETLDMLLESIEEENKLQVSFPSFSLPKNFNSQWIKNENLINRYYIYTYTLSKCLCQYNNKFIKSVTIEHLLDIICRVINVFEGSIQKENSKKENFDLLINSMPLLIKRSMIYLDSLIFCFNKVLLPHKELLYEIMHKLIHRASNNNVLAISLYHIMESYINLYEISFFNEFKEKIFKLILNDIHLLNTLEYKSDIIIENKPKKRKLDKFMNLNQNEKIQDIEKLIAVLQCKELFKLETSLEIDECIIKFILDQSQKSNNRTEKFNLLLLESYNCLINSLIYSSDSTSPCLSYALNIFSLGLNDFSIKIREICKDALIKCNSLIHPYLPSIYKSSSIKKNIKTSMESKEKEQVTYLFENNNIESLNRKNESKMNIDMEDDVNSESGNGYQEEIQELNNKYEKQELIQDKGVLNISKPIKKIEKEHFIINEPSHDNILIDDKNEENINEDIENDEVSGKSSLKNQSSPIIEKNDSNISYEEENNDNSDSDIELPDIVVEDSDEE</sequence>
<dbReference type="Proteomes" id="UP000193944">
    <property type="component" value="Unassembled WGS sequence"/>
</dbReference>
<evidence type="ECO:0000313" key="7">
    <source>
        <dbReference type="EMBL" id="ORX86841.1"/>
    </source>
</evidence>
<evidence type="ECO:0000256" key="2">
    <source>
        <dbReference type="ARBA" id="ARBA00010511"/>
    </source>
</evidence>
<evidence type="ECO:0000256" key="1">
    <source>
        <dbReference type="ARBA" id="ARBA00004123"/>
    </source>
</evidence>
<keyword evidence="4" id="KW-0539">Nucleus</keyword>
<evidence type="ECO:0000256" key="3">
    <source>
        <dbReference type="ARBA" id="ARBA00021502"/>
    </source>
</evidence>
<dbReference type="Pfam" id="PF08167">
    <property type="entry name" value="RIX1"/>
    <property type="match status" value="1"/>
</dbReference>
<comment type="subcellular location">
    <subcellularLocation>
        <location evidence="1">Nucleus</location>
    </subcellularLocation>
</comment>
<feature type="region of interest" description="Disordered" evidence="5">
    <location>
        <begin position="682"/>
        <end position="735"/>
    </location>
</feature>
<accession>A0A1Y1XM89</accession>
<evidence type="ECO:0000256" key="5">
    <source>
        <dbReference type="SAM" id="MobiDB-lite"/>
    </source>
</evidence>
<protein>
    <recommendedName>
        <fullName evidence="3">Pre-rRNA-processing protein RIX1</fullName>
    </recommendedName>
</protein>
<feature type="domain" description="Pre-rRNA-processing protein RIX1 N-terminal" evidence="6">
    <location>
        <begin position="21"/>
        <end position="192"/>
    </location>
</feature>
<organism evidence="7 8">
    <name type="scientific">Anaeromyces robustus</name>
    <dbReference type="NCBI Taxonomy" id="1754192"/>
    <lineage>
        <taxon>Eukaryota</taxon>
        <taxon>Fungi</taxon>
        <taxon>Fungi incertae sedis</taxon>
        <taxon>Chytridiomycota</taxon>
        <taxon>Chytridiomycota incertae sedis</taxon>
        <taxon>Neocallimastigomycetes</taxon>
        <taxon>Neocallimastigales</taxon>
        <taxon>Neocallimastigaceae</taxon>
        <taxon>Anaeromyces</taxon>
    </lineage>
</organism>
<feature type="compositionally biased region" description="Acidic residues" evidence="5">
    <location>
        <begin position="710"/>
        <end position="735"/>
    </location>
</feature>
<dbReference type="PANTHER" id="PTHR34105:SF1">
    <property type="entry name" value="PROLINE-, GLUTAMIC ACID- AND LEUCINE-RICH PROTEIN 1"/>
    <property type="match status" value="1"/>
</dbReference>
<dbReference type="OrthoDB" id="20900at2759"/>
<dbReference type="STRING" id="1754192.A0A1Y1XM89"/>
<evidence type="ECO:0000313" key="8">
    <source>
        <dbReference type="Proteomes" id="UP000193944"/>
    </source>
</evidence>
<dbReference type="InterPro" id="IPR012583">
    <property type="entry name" value="RIX1_N"/>
</dbReference>
<dbReference type="EMBL" id="MCFG01000016">
    <property type="protein sequence ID" value="ORX86841.1"/>
    <property type="molecule type" value="Genomic_DNA"/>
</dbReference>
<reference evidence="7 8" key="2">
    <citation type="submission" date="2016-08" db="EMBL/GenBank/DDBJ databases">
        <title>Pervasive Adenine N6-methylation of Active Genes in Fungi.</title>
        <authorList>
            <consortium name="DOE Joint Genome Institute"/>
            <person name="Mondo S.J."/>
            <person name="Dannebaum R.O."/>
            <person name="Kuo R.C."/>
            <person name="Labutti K."/>
            <person name="Haridas S."/>
            <person name="Kuo A."/>
            <person name="Salamov A."/>
            <person name="Ahrendt S.R."/>
            <person name="Lipzen A."/>
            <person name="Sullivan W."/>
            <person name="Andreopoulos W.B."/>
            <person name="Clum A."/>
            <person name="Lindquist E."/>
            <person name="Daum C."/>
            <person name="Ramamoorthy G.K."/>
            <person name="Gryganskyi A."/>
            <person name="Culley D."/>
            <person name="Magnuson J.K."/>
            <person name="James T.Y."/>
            <person name="O'Malley M.A."/>
            <person name="Stajich J.E."/>
            <person name="Spatafora J.W."/>
            <person name="Visel A."/>
            <person name="Grigoriev I.V."/>
        </authorList>
    </citation>
    <scope>NUCLEOTIDE SEQUENCE [LARGE SCALE GENOMIC DNA]</scope>
    <source>
        <strain evidence="7 8">S4</strain>
    </source>
</reference>
<evidence type="ECO:0000259" key="6">
    <source>
        <dbReference type="Pfam" id="PF08167"/>
    </source>
</evidence>